<dbReference type="InterPro" id="IPR004883">
    <property type="entry name" value="LOB"/>
</dbReference>
<dbReference type="Proteomes" id="UP001210211">
    <property type="component" value="Unassembled WGS sequence"/>
</dbReference>
<keyword evidence="4" id="KW-1185">Reference proteome</keyword>
<organism evidence="3 4">
    <name type="scientific">Rhynchospora tenuis</name>
    <dbReference type="NCBI Taxonomy" id="198213"/>
    <lineage>
        <taxon>Eukaryota</taxon>
        <taxon>Viridiplantae</taxon>
        <taxon>Streptophyta</taxon>
        <taxon>Embryophyta</taxon>
        <taxon>Tracheophyta</taxon>
        <taxon>Spermatophyta</taxon>
        <taxon>Magnoliopsida</taxon>
        <taxon>Liliopsida</taxon>
        <taxon>Poales</taxon>
        <taxon>Cyperaceae</taxon>
        <taxon>Cyperoideae</taxon>
        <taxon>Rhynchosporeae</taxon>
        <taxon>Rhynchospora</taxon>
    </lineage>
</organism>
<evidence type="ECO:0000313" key="4">
    <source>
        <dbReference type="Proteomes" id="UP001210211"/>
    </source>
</evidence>
<accession>A0AAD5WCH6</accession>
<proteinExistence type="inferred from homology"/>
<evidence type="ECO:0000259" key="2">
    <source>
        <dbReference type="PROSITE" id="PS50891"/>
    </source>
</evidence>
<protein>
    <recommendedName>
        <fullName evidence="2">LOB domain-containing protein</fullName>
    </recommendedName>
</protein>
<comment type="similarity">
    <text evidence="1">Belongs to the LOB domain-containing protein family.</text>
</comment>
<name>A0AAD5WCH6_9POAL</name>
<dbReference type="PANTHER" id="PTHR31304">
    <property type="entry name" value="LOB DOMAIN-CONTAINING PROTEIN 38"/>
    <property type="match status" value="1"/>
</dbReference>
<dbReference type="EMBL" id="JAMRDG010000002">
    <property type="protein sequence ID" value="KAJ3686057.1"/>
    <property type="molecule type" value="Genomic_DNA"/>
</dbReference>
<dbReference type="PROSITE" id="PS50891">
    <property type="entry name" value="LOB"/>
    <property type="match status" value="1"/>
</dbReference>
<evidence type="ECO:0000256" key="1">
    <source>
        <dbReference type="ARBA" id="ARBA00005474"/>
    </source>
</evidence>
<sequence length="255" mass="28425">MRMSCNGCRVLRKACPDDCVIRPCLGWIRTAEAQGNATLFLAKFYGRAGLTNLLAARPQNQRAAIFRSLLYEACGRIVNPIYGSVGLLWSEQWHLCQAAVESVLKGTPISQITTATASTTTAVTPIKASDIRHIANRKSHCTFDLHKVNTSSRVQFKHSEFWSICPETGMPVSVEGENQTDQKSQETANGSRVSLNEHVFLKQELDFTEEDSGLDLTLGNKSKSHDDELCSYNKSDDHDMCRVELQLTIRHEYSA</sequence>
<dbReference type="AlphaFoldDB" id="A0AAD5WCH6"/>
<dbReference type="PANTHER" id="PTHR31304:SF1">
    <property type="entry name" value="LOB DOMAIN-CONTAINING PROTEIN 39"/>
    <property type="match status" value="1"/>
</dbReference>
<reference evidence="3 4" key="1">
    <citation type="journal article" date="2022" name="Cell">
        <title>Repeat-based holocentromeres influence genome architecture and karyotype evolution.</title>
        <authorList>
            <person name="Hofstatter P.G."/>
            <person name="Thangavel G."/>
            <person name="Lux T."/>
            <person name="Neumann P."/>
            <person name="Vondrak T."/>
            <person name="Novak P."/>
            <person name="Zhang M."/>
            <person name="Costa L."/>
            <person name="Castellani M."/>
            <person name="Scott A."/>
            <person name="Toegelov H."/>
            <person name="Fuchs J."/>
            <person name="Mata-Sucre Y."/>
            <person name="Dias Y."/>
            <person name="Vanzela A.L.L."/>
            <person name="Huettel B."/>
            <person name="Almeida C.C.S."/>
            <person name="Simkova H."/>
            <person name="Souza G."/>
            <person name="Pedrosa-Harand A."/>
            <person name="Macas J."/>
            <person name="Mayer K.F.X."/>
            <person name="Houben A."/>
            <person name="Marques A."/>
        </authorList>
    </citation>
    <scope>NUCLEOTIDE SEQUENCE [LARGE SCALE GENOMIC DNA]</scope>
    <source>
        <strain evidence="3">RhyTen1mFocal</strain>
    </source>
</reference>
<comment type="caution">
    <text evidence="3">The sequence shown here is derived from an EMBL/GenBank/DDBJ whole genome shotgun (WGS) entry which is preliminary data.</text>
</comment>
<gene>
    <name evidence="3" type="ORF">LUZ61_015221</name>
</gene>
<evidence type="ECO:0000313" key="3">
    <source>
        <dbReference type="EMBL" id="KAJ3686057.1"/>
    </source>
</evidence>
<dbReference type="Pfam" id="PF03195">
    <property type="entry name" value="LOB"/>
    <property type="match status" value="1"/>
</dbReference>
<feature type="domain" description="LOB" evidence="2">
    <location>
        <begin position="3"/>
        <end position="109"/>
    </location>
</feature>
<dbReference type="GO" id="GO:0010468">
    <property type="term" value="P:regulation of gene expression"/>
    <property type="evidence" value="ECO:0007669"/>
    <property type="project" value="TreeGrafter"/>
</dbReference>